<name>G4TK50_SERID</name>
<comment type="caution">
    <text evidence="3">The sequence shown here is derived from an EMBL/GenBank/DDBJ whole genome shotgun (WGS) entry which is preliminary data.</text>
</comment>
<feature type="transmembrane region" description="Helical" evidence="1">
    <location>
        <begin position="219"/>
        <end position="240"/>
    </location>
</feature>
<feature type="domain" description="DUF6533" evidence="2">
    <location>
        <begin position="16"/>
        <end position="60"/>
    </location>
</feature>
<evidence type="ECO:0000259" key="2">
    <source>
        <dbReference type="Pfam" id="PF20151"/>
    </source>
</evidence>
<keyword evidence="1" id="KW-0812">Transmembrane</keyword>
<dbReference type="Pfam" id="PF20151">
    <property type="entry name" value="DUF6533"/>
    <property type="match status" value="1"/>
</dbReference>
<proteinExistence type="predicted"/>
<evidence type="ECO:0000313" key="4">
    <source>
        <dbReference type="Proteomes" id="UP000007148"/>
    </source>
</evidence>
<evidence type="ECO:0000256" key="1">
    <source>
        <dbReference type="SAM" id="Phobius"/>
    </source>
</evidence>
<dbReference type="OrthoDB" id="2679643at2759"/>
<organism evidence="3 4">
    <name type="scientific">Serendipita indica (strain DSM 11827)</name>
    <name type="common">Root endophyte fungus</name>
    <name type="synonym">Piriformospora indica</name>
    <dbReference type="NCBI Taxonomy" id="1109443"/>
    <lineage>
        <taxon>Eukaryota</taxon>
        <taxon>Fungi</taxon>
        <taxon>Dikarya</taxon>
        <taxon>Basidiomycota</taxon>
        <taxon>Agaricomycotina</taxon>
        <taxon>Agaricomycetes</taxon>
        <taxon>Sebacinales</taxon>
        <taxon>Serendipitaceae</taxon>
        <taxon>Serendipita</taxon>
    </lineage>
</organism>
<feature type="transmembrane region" description="Helical" evidence="1">
    <location>
        <begin position="125"/>
        <end position="146"/>
    </location>
</feature>
<feature type="transmembrane region" description="Helical" evidence="1">
    <location>
        <begin position="91"/>
        <end position="113"/>
    </location>
</feature>
<protein>
    <recommendedName>
        <fullName evidence="2">DUF6533 domain-containing protein</fullName>
    </recommendedName>
</protein>
<keyword evidence="1" id="KW-0472">Membrane</keyword>
<evidence type="ECO:0000313" key="3">
    <source>
        <dbReference type="EMBL" id="CCA71693.1"/>
    </source>
</evidence>
<sequence>MASIVTEVFYGKAVTYTAFSFFTLYLYDYALTLNDEMELFWTHGGSWVLQTAFITSRYLPAAGLLAGVLALNPSGLTLDDISCRGLMAGNIICQSTMSVCSTGLICLRILTIFQHNPRIKITLHISFWLGAISIFYFTGHALYYLLPKVVFAFDTCAIIVPPPPFTNIIIALAYMSGLPCEAVIIGATWYHAYATKDLRLSAWDSISWPILSRMYKDGMMFFVISLALRSTGCLNHLLVAENIKRVVDFVVLGLTTVVATRFFFSLRRSIVKSIEGNGVVADGFGGTIQVQTNHEISLSRMRRRTTNWTMDTRDFPSTTR</sequence>
<dbReference type="AlphaFoldDB" id="G4TK50"/>
<accession>G4TK50</accession>
<gene>
    <name evidence="3" type="ORF">PIIN_05628</name>
</gene>
<reference evidence="3 4" key="1">
    <citation type="journal article" date="2011" name="PLoS Pathog.">
        <title>Endophytic Life Strategies Decoded by Genome and Transcriptome Analyses of the Mutualistic Root Symbiont Piriformospora indica.</title>
        <authorList>
            <person name="Zuccaro A."/>
            <person name="Lahrmann U."/>
            <person name="Guldener U."/>
            <person name="Langen G."/>
            <person name="Pfiffi S."/>
            <person name="Biedenkopf D."/>
            <person name="Wong P."/>
            <person name="Samans B."/>
            <person name="Grimm C."/>
            <person name="Basiewicz M."/>
            <person name="Murat C."/>
            <person name="Martin F."/>
            <person name="Kogel K.H."/>
        </authorList>
    </citation>
    <scope>NUCLEOTIDE SEQUENCE [LARGE SCALE GENOMIC DNA]</scope>
    <source>
        <strain evidence="3 4">DSM 11827</strain>
    </source>
</reference>
<feature type="transmembrane region" description="Helical" evidence="1">
    <location>
        <begin position="9"/>
        <end position="27"/>
    </location>
</feature>
<dbReference type="InParanoid" id="G4TK50"/>
<keyword evidence="1" id="KW-1133">Transmembrane helix</keyword>
<dbReference type="Proteomes" id="UP000007148">
    <property type="component" value="Unassembled WGS sequence"/>
</dbReference>
<dbReference type="EMBL" id="CAFZ01000131">
    <property type="protein sequence ID" value="CCA71693.1"/>
    <property type="molecule type" value="Genomic_DNA"/>
</dbReference>
<dbReference type="HOGENOM" id="CLU_801960_0_0_1"/>
<feature type="transmembrane region" description="Helical" evidence="1">
    <location>
        <begin position="246"/>
        <end position="264"/>
    </location>
</feature>
<keyword evidence="4" id="KW-1185">Reference proteome</keyword>
<feature type="transmembrane region" description="Helical" evidence="1">
    <location>
        <begin position="47"/>
        <end position="71"/>
    </location>
</feature>
<dbReference type="InterPro" id="IPR045340">
    <property type="entry name" value="DUF6533"/>
</dbReference>